<evidence type="ECO:0000259" key="16">
    <source>
        <dbReference type="Pfam" id="PF04389"/>
    </source>
</evidence>
<dbReference type="GO" id="GO:0006508">
    <property type="term" value="P:proteolysis"/>
    <property type="evidence" value="ECO:0007669"/>
    <property type="project" value="UniProtKB-KW"/>
</dbReference>
<keyword evidence="13" id="KW-0325">Glycoprotein</keyword>
<dbReference type="Pfam" id="PF04389">
    <property type="entry name" value="Peptidase_M28"/>
    <property type="match status" value="1"/>
</dbReference>
<evidence type="ECO:0000259" key="17">
    <source>
        <dbReference type="Pfam" id="PF22248"/>
    </source>
</evidence>
<feature type="transmembrane region" description="Helical" evidence="14">
    <location>
        <begin position="405"/>
        <end position="425"/>
    </location>
</feature>
<evidence type="ECO:0000256" key="2">
    <source>
        <dbReference type="ARBA" id="ARBA00004477"/>
    </source>
</evidence>
<dbReference type="GO" id="GO:0008235">
    <property type="term" value="F:metalloexopeptidase activity"/>
    <property type="evidence" value="ECO:0007669"/>
    <property type="project" value="InterPro"/>
</dbReference>
<evidence type="ECO:0000256" key="1">
    <source>
        <dbReference type="ARBA" id="ARBA00001947"/>
    </source>
</evidence>
<feature type="domain" description="Peptidase M28" evidence="16">
    <location>
        <begin position="124"/>
        <end position="303"/>
    </location>
</feature>
<dbReference type="Gene3D" id="3.40.630.10">
    <property type="entry name" value="Zn peptidases"/>
    <property type="match status" value="1"/>
</dbReference>
<keyword evidence="4" id="KW-0645">Protease</keyword>
<feature type="transmembrane region" description="Helical" evidence="14">
    <location>
        <begin position="546"/>
        <end position="565"/>
    </location>
</feature>
<keyword evidence="8" id="KW-0256">Endoplasmic reticulum</keyword>
<name>A0AA36MPF4_9DINO</name>
<dbReference type="PANTHER" id="PTHR12147:SF22">
    <property type="entry name" value="ENDOPLASMIC RETICULUM METALLOPEPTIDASE 1"/>
    <property type="match status" value="1"/>
</dbReference>
<evidence type="ECO:0000256" key="3">
    <source>
        <dbReference type="ARBA" id="ARBA00010918"/>
    </source>
</evidence>
<evidence type="ECO:0000256" key="14">
    <source>
        <dbReference type="SAM" id="Phobius"/>
    </source>
</evidence>
<evidence type="ECO:0000313" key="19">
    <source>
        <dbReference type="Proteomes" id="UP001178507"/>
    </source>
</evidence>
<evidence type="ECO:0000313" key="18">
    <source>
        <dbReference type="EMBL" id="CAJ1379307.1"/>
    </source>
</evidence>
<dbReference type="GO" id="GO:0046872">
    <property type="term" value="F:metal ion binding"/>
    <property type="evidence" value="ECO:0007669"/>
    <property type="project" value="UniProtKB-KW"/>
</dbReference>
<dbReference type="CDD" id="cd03875">
    <property type="entry name" value="M28_Fxna_like"/>
    <property type="match status" value="1"/>
</dbReference>
<keyword evidence="15" id="KW-0732">Signal</keyword>
<feature type="transmembrane region" description="Helical" evidence="14">
    <location>
        <begin position="457"/>
        <end position="476"/>
    </location>
</feature>
<evidence type="ECO:0000256" key="7">
    <source>
        <dbReference type="ARBA" id="ARBA00022801"/>
    </source>
</evidence>
<keyword evidence="19" id="KW-1185">Reference proteome</keyword>
<dbReference type="FunFam" id="3.40.630.10:FF:000008">
    <property type="entry name" value="Endoplasmic reticulum metallopeptidase 1"/>
    <property type="match status" value="1"/>
</dbReference>
<dbReference type="Pfam" id="PF22248">
    <property type="entry name" value="ERMP1_C"/>
    <property type="match status" value="1"/>
</dbReference>
<comment type="cofactor">
    <cofactor evidence="1">
        <name>Zn(2+)</name>
        <dbReference type="ChEBI" id="CHEBI:29105"/>
    </cofactor>
</comment>
<evidence type="ECO:0000256" key="4">
    <source>
        <dbReference type="ARBA" id="ARBA00022670"/>
    </source>
</evidence>
<evidence type="ECO:0000256" key="11">
    <source>
        <dbReference type="ARBA" id="ARBA00023049"/>
    </source>
</evidence>
<keyword evidence="12 14" id="KW-0472">Membrane</keyword>
<feature type="transmembrane region" description="Helical" evidence="14">
    <location>
        <begin position="513"/>
        <end position="534"/>
    </location>
</feature>
<keyword evidence="11" id="KW-0482">Metalloprotease</keyword>
<dbReference type="InterPro" id="IPR053973">
    <property type="entry name" value="ERMP1-like_C"/>
</dbReference>
<evidence type="ECO:0008006" key="20">
    <source>
        <dbReference type="Google" id="ProtNLM"/>
    </source>
</evidence>
<feature type="chain" id="PRO_5041405948" description="Endoplasmic reticulum metallopeptidase 1" evidence="15">
    <location>
        <begin position="19"/>
        <end position="808"/>
    </location>
</feature>
<evidence type="ECO:0000256" key="13">
    <source>
        <dbReference type="ARBA" id="ARBA00023180"/>
    </source>
</evidence>
<protein>
    <recommendedName>
        <fullName evidence="20">Endoplasmic reticulum metallopeptidase 1</fullName>
    </recommendedName>
</protein>
<feature type="transmembrane region" description="Helical" evidence="14">
    <location>
        <begin position="372"/>
        <end position="393"/>
    </location>
</feature>
<dbReference type="PANTHER" id="PTHR12147">
    <property type="entry name" value="METALLOPEPTIDASE M28 FAMILY MEMBER"/>
    <property type="match status" value="1"/>
</dbReference>
<feature type="domain" description="Endoplasmic reticulum metallopeptidase 1-like C-terminal" evidence="17">
    <location>
        <begin position="571"/>
        <end position="800"/>
    </location>
</feature>
<feature type="transmembrane region" description="Helical" evidence="14">
    <location>
        <begin position="488"/>
        <end position="507"/>
    </location>
</feature>
<keyword evidence="10 14" id="KW-1133">Transmembrane helix</keyword>
<evidence type="ECO:0000256" key="8">
    <source>
        <dbReference type="ARBA" id="ARBA00022824"/>
    </source>
</evidence>
<organism evidence="18 19">
    <name type="scientific">Effrenium voratum</name>
    <dbReference type="NCBI Taxonomy" id="2562239"/>
    <lineage>
        <taxon>Eukaryota</taxon>
        <taxon>Sar</taxon>
        <taxon>Alveolata</taxon>
        <taxon>Dinophyceae</taxon>
        <taxon>Suessiales</taxon>
        <taxon>Symbiodiniaceae</taxon>
        <taxon>Effrenium</taxon>
    </lineage>
</organism>
<keyword evidence="6" id="KW-0479">Metal-binding</keyword>
<evidence type="ECO:0000256" key="12">
    <source>
        <dbReference type="ARBA" id="ARBA00023136"/>
    </source>
</evidence>
<dbReference type="InterPro" id="IPR045175">
    <property type="entry name" value="M28_fam"/>
</dbReference>
<evidence type="ECO:0000256" key="10">
    <source>
        <dbReference type="ARBA" id="ARBA00022989"/>
    </source>
</evidence>
<accession>A0AA36MPF4</accession>
<comment type="caution">
    <text evidence="18">The sequence shown here is derived from an EMBL/GenBank/DDBJ whole genome shotgun (WGS) entry which is preliminary data.</text>
</comment>
<dbReference type="AlphaFoldDB" id="A0AA36MPF4"/>
<evidence type="ECO:0000256" key="6">
    <source>
        <dbReference type="ARBA" id="ARBA00022723"/>
    </source>
</evidence>
<keyword evidence="5 14" id="KW-0812">Transmembrane</keyword>
<gene>
    <name evidence="18" type="ORF">EVOR1521_LOCUS7585</name>
</gene>
<evidence type="ECO:0000256" key="15">
    <source>
        <dbReference type="SAM" id="SignalP"/>
    </source>
</evidence>
<feature type="signal peptide" evidence="15">
    <location>
        <begin position="1"/>
        <end position="18"/>
    </location>
</feature>
<dbReference type="InterPro" id="IPR007484">
    <property type="entry name" value="Peptidase_M28"/>
</dbReference>
<evidence type="ECO:0000256" key="9">
    <source>
        <dbReference type="ARBA" id="ARBA00022833"/>
    </source>
</evidence>
<feature type="transmembrane region" description="Helical" evidence="14">
    <location>
        <begin position="340"/>
        <end position="360"/>
    </location>
</feature>
<dbReference type="InterPro" id="IPR048024">
    <property type="entry name" value="Fxna-like_M28_dom"/>
</dbReference>
<keyword evidence="7" id="KW-0378">Hydrolase</keyword>
<dbReference type="GO" id="GO:0005789">
    <property type="term" value="C:endoplasmic reticulum membrane"/>
    <property type="evidence" value="ECO:0007669"/>
    <property type="project" value="UniProtKB-SubCell"/>
</dbReference>
<dbReference type="SUPFAM" id="SSF53187">
    <property type="entry name" value="Zn-dependent exopeptidases"/>
    <property type="match status" value="1"/>
</dbReference>
<dbReference type="Proteomes" id="UP001178507">
    <property type="component" value="Unassembled WGS sequence"/>
</dbReference>
<dbReference type="EMBL" id="CAUJNA010000616">
    <property type="protein sequence ID" value="CAJ1379307.1"/>
    <property type="molecule type" value="Genomic_DNA"/>
</dbReference>
<comment type="similarity">
    <text evidence="3">Belongs to the peptidase M28 family.</text>
</comment>
<proteinExistence type="inferred from homology"/>
<reference evidence="18" key="1">
    <citation type="submission" date="2023-08" db="EMBL/GenBank/DDBJ databases">
        <authorList>
            <person name="Chen Y."/>
            <person name="Shah S."/>
            <person name="Dougan E. K."/>
            <person name="Thang M."/>
            <person name="Chan C."/>
        </authorList>
    </citation>
    <scope>NUCLEOTIDE SEQUENCE</scope>
</reference>
<feature type="transmembrane region" description="Helical" evidence="14">
    <location>
        <begin position="432"/>
        <end position="451"/>
    </location>
</feature>
<sequence>MTAFALAAFSAVLGVVLRQQWALPAVRPASDPGFSAERTREVLEALTSCGAKYVGSTANEVCAVQALMKEIQKLPSGAALELQSASGHYYLDFIGGLTITYRNLTNLLVRVPSTPRTPPTPTPRCALLISSHFDSALGSVAASDANAEVAIMTELLRLFLREPLPVDVIFNFNGGEEFLMPAAHGFVTSHPWAADVCAQINLEAGGSGGRELLFQLGPKHRWLAEAFASAAPRPYGASILQVLFQTGIIPGETDYRIYRDFGDIPGADFATLTNGWVYHTWRDDLAHVDFRSLQRYGETIFAFAHSMAQKLQHGLPPPGSAEAEESAVFFDLGGLLMVQYSASLATQLHVAACLVVLSVFGRARSFLSASVLLLAALAALLCCGLVGAFLAFTPCSMVASGHPEMVPLLFGPPALAGFTGCLWLLKDQKDAAQGAVVLSATLCLALSVNSVTVQSSYLFLVWSLPALGLLGRGFVFKVVRVATFLLPWLLQLQLLVMALDLLCPLTFRSGTSIPADLVVGGAFGLVAGLGLAFSARFVAPLPLPRVLKACAVVFLLTVPVAWLLFPYSYDRPKRIFQQHVARSEFTWDLARSPRPQREAMEHGLWTCSLDWNGVQTLDDFAPYGLPHGSHRYDQTQGVYGKVPMPFPTRSFLTKSAWAPRAAPPLPGRPLDVQLVAEPFGEAKLQRLRVEVQGSAQVMLVLSPLSALHSWSLGAFERKGAPLSGPLPPKRSDCDCLFLMSVEGGEPGRHTGLFNFSAVAAGVLEMEVWAMHFETTSDELLYEERRVPSWVSYLGWVSELQAHRIALGQ</sequence>
<keyword evidence="9" id="KW-0862">Zinc</keyword>
<comment type="subcellular location">
    <subcellularLocation>
        <location evidence="2">Endoplasmic reticulum membrane</location>
        <topology evidence="2">Multi-pass membrane protein</topology>
    </subcellularLocation>
</comment>
<evidence type="ECO:0000256" key="5">
    <source>
        <dbReference type="ARBA" id="ARBA00022692"/>
    </source>
</evidence>